<comment type="caution">
    <text evidence="3">The sequence shown here is derived from an EMBL/GenBank/DDBJ whole genome shotgun (WGS) entry which is preliminary data.</text>
</comment>
<dbReference type="SMART" id="SM00287">
    <property type="entry name" value="SH3b"/>
    <property type="match status" value="1"/>
</dbReference>
<evidence type="ECO:0000256" key="1">
    <source>
        <dbReference type="SAM" id="SignalP"/>
    </source>
</evidence>
<sequence>MFQAAPFLHALRAASTAALCAFSLAFGTSQAAAQESVPISFPRGQSGVAINGAVTGRDYIDYVLRGTVGQRMNVDLTVTGTNSNGIAYFNILPAGMDYNGLFVGSNEGSSASVILPETRDWAIRVYLMGNDRDTGKTVGFTINVSITGQGSGGSASGGSQSGGMLPEEDFFVVTLRTPGDTLNIRNAPRPSGRLLGKLPNGTVVRNVGGCTMSDGRQWCKVQDSQGGVQGWVAARFLRLPGPGGGENTATADDGGGAMAGSGSADIRVQFAPGSSGAELSGQLMPQKSQRYILGAGNGQDLYFRLAANGPGMTYVIYNPDGSVLLDEMPATQEYRGQLFQSGDHIIDVYNTANGAQSYTVIFGID</sequence>
<name>A0ABX3MYX1_9RHOB</name>
<keyword evidence="1" id="KW-0732">Signal</keyword>
<accession>A0ABX3MYX1</accession>
<feature type="domain" description="SH3b" evidence="2">
    <location>
        <begin position="168"/>
        <end position="240"/>
    </location>
</feature>
<dbReference type="Gene3D" id="2.30.30.40">
    <property type="entry name" value="SH3 Domains"/>
    <property type="match status" value="1"/>
</dbReference>
<gene>
    <name evidence="3" type="ORF">BMI91_00230</name>
</gene>
<dbReference type="RefSeq" id="WP_078603575.1">
    <property type="nucleotide sequence ID" value="NZ_MPZV01000001.1"/>
</dbReference>
<feature type="chain" id="PRO_5045500977" description="SH3b domain-containing protein" evidence="1">
    <location>
        <begin position="32"/>
        <end position="365"/>
    </location>
</feature>
<organism evidence="3 4">
    <name type="scientific">Thioclava sediminum</name>
    <dbReference type="NCBI Taxonomy" id="1915319"/>
    <lineage>
        <taxon>Bacteria</taxon>
        <taxon>Pseudomonadati</taxon>
        <taxon>Pseudomonadota</taxon>
        <taxon>Alphaproteobacteria</taxon>
        <taxon>Rhodobacterales</taxon>
        <taxon>Paracoccaceae</taxon>
        <taxon>Thioclava</taxon>
    </lineage>
</organism>
<evidence type="ECO:0000313" key="3">
    <source>
        <dbReference type="EMBL" id="OOY24912.1"/>
    </source>
</evidence>
<dbReference type="Pfam" id="PF08239">
    <property type="entry name" value="SH3_3"/>
    <property type="match status" value="1"/>
</dbReference>
<keyword evidence="4" id="KW-1185">Reference proteome</keyword>
<evidence type="ECO:0000313" key="4">
    <source>
        <dbReference type="Proteomes" id="UP000190787"/>
    </source>
</evidence>
<evidence type="ECO:0000259" key="2">
    <source>
        <dbReference type="SMART" id="SM00287"/>
    </source>
</evidence>
<dbReference type="Proteomes" id="UP000190787">
    <property type="component" value="Unassembled WGS sequence"/>
</dbReference>
<feature type="signal peptide" evidence="1">
    <location>
        <begin position="1"/>
        <end position="31"/>
    </location>
</feature>
<dbReference type="InterPro" id="IPR003646">
    <property type="entry name" value="SH3-like_bac-type"/>
</dbReference>
<protein>
    <recommendedName>
        <fullName evidence="2">SH3b domain-containing protein</fullName>
    </recommendedName>
</protein>
<dbReference type="EMBL" id="MPZV01000001">
    <property type="protein sequence ID" value="OOY24912.1"/>
    <property type="molecule type" value="Genomic_DNA"/>
</dbReference>
<dbReference type="Gene3D" id="2.60.120.380">
    <property type="match status" value="2"/>
</dbReference>
<proteinExistence type="predicted"/>
<reference evidence="3 4" key="1">
    <citation type="submission" date="2016-11" db="EMBL/GenBank/DDBJ databases">
        <title>A multilocus sequence analysis scheme for characterization of bacteria in the genus Thioclava.</title>
        <authorList>
            <person name="Liu Y."/>
            <person name="Shao Z."/>
        </authorList>
    </citation>
    <scope>NUCLEOTIDE SEQUENCE [LARGE SCALE GENOMIC DNA]</scope>
    <source>
        <strain evidence="3 4">TAW-CT134</strain>
    </source>
</reference>